<organism evidence="1 2">
    <name type="scientific">Byssothecium circinans</name>
    <dbReference type="NCBI Taxonomy" id="147558"/>
    <lineage>
        <taxon>Eukaryota</taxon>
        <taxon>Fungi</taxon>
        <taxon>Dikarya</taxon>
        <taxon>Ascomycota</taxon>
        <taxon>Pezizomycotina</taxon>
        <taxon>Dothideomycetes</taxon>
        <taxon>Pleosporomycetidae</taxon>
        <taxon>Pleosporales</taxon>
        <taxon>Massarineae</taxon>
        <taxon>Massarinaceae</taxon>
        <taxon>Byssothecium</taxon>
    </lineage>
</organism>
<sequence>MPPSRNTEDLNSLFSALSLPEALFTLPANPRGFNLEVIKSLQFDEPVIPKSTLYYLLDHIFEGNLPHSGTKSTRPLIREDEVPLQVKPYSEWALAPFSHRSSCLQERLLNMPEDFHVPISSEFSALRARIWLGLVPMSGARWKQKKLDDWQNWQFLFEYLFQVLRVFIWMGDPAIQRAIQGHFNHVAAELEFFQNAINTRREQLGTVSERVDLKNLWLEFITSTFETMVTRTHTWFHDRIHETIAQAQTWYNTQVEEHGAENSYQAAVKFGECFSDLSRMLTLADFSMMMPLDGFTGFAASPSDSKVVGSMFPLPFRRDQIHDMEEAMSWPAAESSVDDIEGMQRSPERFRAVINESIVKHEEIRKQMRGEPIVLGREHWITIIHSRTKWSLDHGGPQDQRWGFVAYMLTHTPTDEQWTAFLAKLYADFAQSGEWVQGFDEVKERKDLQWIDGKRSGIPHDDIEAARRHFLRFRNSPSMRRRNWTQDFLVIDTESFSSYMNPFPPSLPATPPAPGTITVPAQGDFAGFVKVIDTSPYRPHVLAQQAPGYRNELKVLGTLVFDELYPLLASLTLRPRDLWMMACWHPMQVYVGLATASQEKGWRGVWEAREVMFGAFARLVARQRSSGDIRSR</sequence>
<dbReference type="EMBL" id="ML977007">
    <property type="protein sequence ID" value="KAF1952836.1"/>
    <property type="molecule type" value="Genomic_DNA"/>
</dbReference>
<evidence type="ECO:0000313" key="1">
    <source>
        <dbReference type="EMBL" id="KAF1952836.1"/>
    </source>
</evidence>
<reference evidence="1" key="1">
    <citation type="journal article" date="2020" name="Stud. Mycol.">
        <title>101 Dothideomycetes genomes: a test case for predicting lifestyles and emergence of pathogens.</title>
        <authorList>
            <person name="Haridas S."/>
            <person name="Albert R."/>
            <person name="Binder M."/>
            <person name="Bloem J."/>
            <person name="Labutti K."/>
            <person name="Salamov A."/>
            <person name="Andreopoulos B."/>
            <person name="Baker S."/>
            <person name="Barry K."/>
            <person name="Bills G."/>
            <person name="Bluhm B."/>
            <person name="Cannon C."/>
            <person name="Castanera R."/>
            <person name="Culley D."/>
            <person name="Daum C."/>
            <person name="Ezra D."/>
            <person name="Gonzalez J."/>
            <person name="Henrissat B."/>
            <person name="Kuo A."/>
            <person name="Liang C."/>
            <person name="Lipzen A."/>
            <person name="Lutzoni F."/>
            <person name="Magnuson J."/>
            <person name="Mondo S."/>
            <person name="Nolan M."/>
            <person name="Ohm R."/>
            <person name="Pangilinan J."/>
            <person name="Park H.-J."/>
            <person name="Ramirez L."/>
            <person name="Alfaro M."/>
            <person name="Sun H."/>
            <person name="Tritt A."/>
            <person name="Yoshinaga Y."/>
            <person name="Zwiers L.-H."/>
            <person name="Turgeon B."/>
            <person name="Goodwin S."/>
            <person name="Spatafora J."/>
            <person name="Crous P."/>
            <person name="Grigoriev I."/>
        </authorList>
    </citation>
    <scope>NUCLEOTIDE SEQUENCE</scope>
    <source>
        <strain evidence="1">CBS 675.92</strain>
    </source>
</reference>
<dbReference type="Proteomes" id="UP000800035">
    <property type="component" value="Unassembled WGS sequence"/>
</dbReference>
<proteinExistence type="predicted"/>
<evidence type="ECO:0000313" key="2">
    <source>
        <dbReference type="Proteomes" id="UP000800035"/>
    </source>
</evidence>
<dbReference type="OrthoDB" id="3437405at2759"/>
<gene>
    <name evidence="1" type="ORF">CC80DRAFT_494984</name>
</gene>
<name>A0A6A5TPU6_9PLEO</name>
<protein>
    <submittedName>
        <fullName evidence="1">Uncharacterized protein</fullName>
    </submittedName>
</protein>
<accession>A0A6A5TPU6</accession>
<dbReference type="AlphaFoldDB" id="A0A6A5TPU6"/>
<keyword evidence="2" id="KW-1185">Reference proteome</keyword>